<dbReference type="EMBL" id="PQIB02000014">
    <property type="protein sequence ID" value="RLM70257.1"/>
    <property type="molecule type" value="Genomic_DNA"/>
</dbReference>
<reference evidence="4" key="1">
    <citation type="journal article" date="2019" name="Nat. Commun.">
        <title>The genome of broomcorn millet.</title>
        <authorList>
            <person name="Zou C."/>
            <person name="Miki D."/>
            <person name="Li D."/>
            <person name="Tang Q."/>
            <person name="Xiao L."/>
            <person name="Rajput S."/>
            <person name="Deng P."/>
            <person name="Jia W."/>
            <person name="Huang R."/>
            <person name="Zhang M."/>
            <person name="Sun Y."/>
            <person name="Hu J."/>
            <person name="Fu X."/>
            <person name="Schnable P.S."/>
            <person name="Li F."/>
            <person name="Zhang H."/>
            <person name="Feng B."/>
            <person name="Zhu X."/>
            <person name="Liu R."/>
            <person name="Schnable J.C."/>
            <person name="Zhu J.-K."/>
            <person name="Zhang H."/>
        </authorList>
    </citation>
    <scope>NUCLEOTIDE SEQUENCE [LARGE SCALE GENOMIC DNA]</scope>
</reference>
<keyword evidence="2" id="KW-0732">Signal</keyword>
<dbReference type="AlphaFoldDB" id="A0A3L6Q2R4"/>
<feature type="chain" id="PRO_5017966427" evidence="2">
    <location>
        <begin position="22"/>
        <end position="118"/>
    </location>
</feature>
<feature type="signal peptide" evidence="2">
    <location>
        <begin position="1"/>
        <end position="21"/>
    </location>
</feature>
<evidence type="ECO:0000313" key="4">
    <source>
        <dbReference type="Proteomes" id="UP000275267"/>
    </source>
</evidence>
<organism evidence="3 4">
    <name type="scientific">Panicum miliaceum</name>
    <name type="common">Proso millet</name>
    <name type="synonym">Broomcorn millet</name>
    <dbReference type="NCBI Taxonomy" id="4540"/>
    <lineage>
        <taxon>Eukaryota</taxon>
        <taxon>Viridiplantae</taxon>
        <taxon>Streptophyta</taxon>
        <taxon>Embryophyta</taxon>
        <taxon>Tracheophyta</taxon>
        <taxon>Spermatophyta</taxon>
        <taxon>Magnoliopsida</taxon>
        <taxon>Liliopsida</taxon>
        <taxon>Poales</taxon>
        <taxon>Poaceae</taxon>
        <taxon>PACMAD clade</taxon>
        <taxon>Panicoideae</taxon>
        <taxon>Panicodae</taxon>
        <taxon>Paniceae</taxon>
        <taxon>Panicinae</taxon>
        <taxon>Panicum</taxon>
        <taxon>Panicum sect. Panicum</taxon>
    </lineage>
</organism>
<dbReference type="STRING" id="4540.A0A3L6Q2R4"/>
<name>A0A3L6Q2R4_PANMI</name>
<dbReference type="SUPFAM" id="SSF141562">
    <property type="entry name" value="At5g01610-like"/>
    <property type="match status" value="1"/>
</dbReference>
<protein>
    <submittedName>
        <fullName evidence="3">Uncharacterized protein</fullName>
    </submittedName>
</protein>
<gene>
    <name evidence="3" type="ORF">C2845_PM17G03650</name>
</gene>
<evidence type="ECO:0000256" key="1">
    <source>
        <dbReference type="SAM" id="MobiDB-lite"/>
    </source>
</evidence>
<evidence type="ECO:0000256" key="2">
    <source>
        <dbReference type="SAM" id="SignalP"/>
    </source>
</evidence>
<evidence type="ECO:0000313" key="3">
    <source>
        <dbReference type="EMBL" id="RLM70257.1"/>
    </source>
</evidence>
<accession>A0A3L6Q2R4</accession>
<dbReference type="InterPro" id="IPR036758">
    <property type="entry name" value="At5g01610-like"/>
</dbReference>
<sequence length="118" mass="12615">MARRLLASLLAASLLLPLARLDSSVPAAAATTAYDELRLLGFPRGLLPANVRGVHARRRVRGLRRRPPLQLPHCVVRGELPRPAVSSSMEGWVLPSSVGAARTPPRSWGNAPAQSTQG</sequence>
<proteinExistence type="predicted"/>
<dbReference type="Proteomes" id="UP000275267">
    <property type="component" value="Unassembled WGS sequence"/>
</dbReference>
<comment type="caution">
    <text evidence="3">The sequence shown here is derived from an EMBL/GenBank/DDBJ whole genome shotgun (WGS) entry which is preliminary data.</text>
</comment>
<feature type="region of interest" description="Disordered" evidence="1">
    <location>
        <begin position="96"/>
        <end position="118"/>
    </location>
</feature>
<keyword evidence="4" id="KW-1185">Reference proteome</keyword>